<evidence type="ECO:0000313" key="1">
    <source>
        <dbReference type="EMBL" id="NMC62412.1"/>
    </source>
</evidence>
<reference evidence="1 2" key="1">
    <citation type="journal article" date="2020" name="Biotechnol. Biofuels">
        <title>New insights from the biogas microbiome by comprehensive genome-resolved metagenomics of nearly 1600 species originating from multiple anaerobic digesters.</title>
        <authorList>
            <person name="Campanaro S."/>
            <person name="Treu L."/>
            <person name="Rodriguez-R L.M."/>
            <person name="Kovalovszki A."/>
            <person name="Ziels R.M."/>
            <person name="Maus I."/>
            <person name="Zhu X."/>
            <person name="Kougias P.G."/>
            <person name="Basile A."/>
            <person name="Luo G."/>
            <person name="Schluter A."/>
            <person name="Konstantinidis K.T."/>
            <person name="Angelidaki I."/>
        </authorList>
    </citation>
    <scope>NUCLEOTIDE SEQUENCE [LARGE SCALE GENOMIC DNA]</scope>
    <source>
        <strain evidence="1">AS27yjCOA_65</strain>
    </source>
</reference>
<accession>A0A7X9IJS2</accession>
<dbReference type="Proteomes" id="UP000524246">
    <property type="component" value="Unassembled WGS sequence"/>
</dbReference>
<organism evidence="1 2">
    <name type="scientific">SAR324 cluster bacterium</name>
    <dbReference type="NCBI Taxonomy" id="2024889"/>
    <lineage>
        <taxon>Bacteria</taxon>
        <taxon>Deltaproteobacteria</taxon>
        <taxon>SAR324 cluster</taxon>
    </lineage>
</organism>
<comment type="caution">
    <text evidence="1">The sequence shown here is derived from an EMBL/GenBank/DDBJ whole genome shotgun (WGS) entry which is preliminary data.</text>
</comment>
<name>A0A7X9IJS2_9DELT</name>
<dbReference type="AlphaFoldDB" id="A0A7X9IJS2"/>
<evidence type="ECO:0000313" key="2">
    <source>
        <dbReference type="Proteomes" id="UP000524246"/>
    </source>
</evidence>
<gene>
    <name evidence="1" type="ORF">GYA55_04520</name>
</gene>
<protein>
    <submittedName>
        <fullName evidence="1">Uncharacterized protein</fullName>
    </submittedName>
</protein>
<proteinExistence type="predicted"/>
<dbReference type="EMBL" id="JAAZON010000188">
    <property type="protein sequence ID" value="NMC62412.1"/>
    <property type="molecule type" value="Genomic_DNA"/>
</dbReference>
<sequence>MDEEIYKDLPGWNLFHRGLSDIRNSKVSEEALLVLIARPRLQALGIDIPDLAGLPRPREHLLFSLIEETHPDGAHSYYNSIIRRIVSFARAYAANLE</sequence>